<evidence type="ECO:0000313" key="1">
    <source>
        <dbReference type="EMBL" id="GAI92869.1"/>
    </source>
</evidence>
<reference evidence="1" key="1">
    <citation type="journal article" date="2014" name="Front. Microbiol.">
        <title>High frequency of phylogenetically diverse reductive dehalogenase-homologous genes in deep subseafloor sedimentary metagenomes.</title>
        <authorList>
            <person name="Kawai M."/>
            <person name="Futagami T."/>
            <person name="Toyoda A."/>
            <person name="Takaki Y."/>
            <person name="Nishi S."/>
            <person name="Hori S."/>
            <person name="Arai W."/>
            <person name="Tsubouchi T."/>
            <person name="Morono Y."/>
            <person name="Uchiyama I."/>
            <person name="Ito T."/>
            <person name="Fujiyama A."/>
            <person name="Inagaki F."/>
            <person name="Takami H."/>
        </authorList>
    </citation>
    <scope>NUCLEOTIDE SEQUENCE</scope>
    <source>
        <strain evidence="1">Expedition CK06-06</strain>
    </source>
</reference>
<dbReference type="EMBL" id="BARW01017917">
    <property type="protein sequence ID" value="GAI92869.1"/>
    <property type="molecule type" value="Genomic_DNA"/>
</dbReference>
<accession>X1UKI0</accession>
<name>X1UKI0_9ZZZZ</name>
<gene>
    <name evidence="1" type="ORF">S12H4_30810</name>
</gene>
<dbReference type="AlphaFoldDB" id="X1UKI0"/>
<proteinExistence type="predicted"/>
<sequence>MTMNIIFFFRRINAKLGVFSLVFIFFISFTVHTAITIPLDFNSDIKSFADVYEDSAPIVIISTREVDEGSKTRVTIWYMRKRSKQYKTFEHFLEASGEIEKGTYLIFYNGYTDELQKLYESFKILKTGKIWSIGVVR</sequence>
<organism evidence="1">
    <name type="scientific">marine sediment metagenome</name>
    <dbReference type="NCBI Taxonomy" id="412755"/>
    <lineage>
        <taxon>unclassified sequences</taxon>
        <taxon>metagenomes</taxon>
        <taxon>ecological metagenomes</taxon>
    </lineage>
</organism>
<protein>
    <submittedName>
        <fullName evidence="1">Uncharacterized protein</fullName>
    </submittedName>
</protein>
<comment type="caution">
    <text evidence="1">The sequence shown here is derived from an EMBL/GenBank/DDBJ whole genome shotgun (WGS) entry which is preliminary data.</text>
</comment>